<keyword evidence="3" id="KW-1185">Reference proteome</keyword>
<name>A0ABT5DTU2_9BACT</name>
<gene>
    <name evidence="2" type="ORF">POL25_02860</name>
</gene>
<dbReference type="SUPFAM" id="SSF159501">
    <property type="entry name" value="EreA/ChaN-like"/>
    <property type="match status" value="1"/>
</dbReference>
<dbReference type="Gene3D" id="3.40.1660.10">
    <property type="entry name" value="EreA-like (biosynthetic domain)"/>
    <property type="match status" value="2"/>
</dbReference>
<feature type="signal peptide" evidence="1">
    <location>
        <begin position="1"/>
        <end position="21"/>
    </location>
</feature>
<organism evidence="2 3">
    <name type="scientific">Nannocystis bainbridge</name>
    <dbReference type="NCBI Taxonomy" id="2995303"/>
    <lineage>
        <taxon>Bacteria</taxon>
        <taxon>Pseudomonadati</taxon>
        <taxon>Myxococcota</taxon>
        <taxon>Polyangia</taxon>
        <taxon>Nannocystales</taxon>
        <taxon>Nannocystaceae</taxon>
        <taxon>Nannocystis</taxon>
    </lineage>
</organism>
<protein>
    <submittedName>
        <fullName evidence="2">Erythromycin esterase family protein</fullName>
    </submittedName>
</protein>
<evidence type="ECO:0000313" key="3">
    <source>
        <dbReference type="Proteomes" id="UP001221686"/>
    </source>
</evidence>
<evidence type="ECO:0000256" key="1">
    <source>
        <dbReference type="SAM" id="SignalP"/>
    </source>
</evidence>
<accession>A0ABT5DTU2</accession>
<keyword evidence="1" id="KW-0732">Signal</keyword>
<dbReference type="Pfam" id="PF05139">
    <property type="entry name" value="Erythro_esteras"/>
    <property type="match status" value="1"/>
</dbReference>
<dbReference type="InterPro" id="IPR052036">
    <property type="entry name" value="Hydrolase/PRTase-associated"/>
</dbReference>
<dbReference type="RefSeq" id="WP_272084241.1">
    <property type="nucleotide sequence ID" value="NZ_JAQNDL010000001.1"/>
</dbReference>
<dbReference type="PANTHER" id="PTHR31299">
    <property type="entry name" value="ESTERASE, PUTATIVE (AFU_ORTHOLOGUE AFUA_1G05850)-RELATED"/>
    <property type="match status" value="1"/>
</dbReference>
<comment type="caution">
    <text evidence="2">The sequence shown here is derived from an EMBL/GenBank/DDBJ whole genome shotgun (WGS) entry which is preliminary data.</text>
</comment>
<dbReference type="InterPro" id="IPR007815">
    <property type="entry name" value="Emycin_Estase"/>
</dbReference>
<reference evidence="2 3" key="1">
    <citation type="submission" date="2022-11" db="EMBL/GenBank/DDBJ databases">
        <title>Minimal conservation of predation-associated metabolite biosynthetic gene clusters underscores biosynthetic potential of Myxococcota including descriptions for ten novel species: Archangium lansinium sp. nov., Myxococcus landrumus sp. nov., Nannocystis bai.</title>
        <authorList>
            <person name="Ahearne A."/>
            <person name="Stevens C."/>
            <person name="Dowd S."/>
        </authorList>
    </citation>
    <scope>NUCLEOTIDE SEQUENCE [LARGE SCALE GENOMIC DNA]</scope>
    <source>
        <strain evidence="2 3">BB15-2</strain>
    </source>
</reference>
<dbReference type="Proteomes" id="UP001221686">
    <property type="component" value="Unassembled WGS sequence"/>
</dbReference>
<evidence type="ECO:0000313" key="2">
    <source>
        <dbReference type="EMBL" id="MDC0715816.1"/>
    </source>
</evidence>
<dbReference type="EMBL" id="JAQNDL010000001">
    <property type="protein sequence ID" value="MDC0715816.1"/>
    <property type="molecule type" value="Genomic_DNA"/>
</dbReference>
<proteinExistence type="predicted"/>
<feature type="chain" id="PRO_5046586596" evidence="1">
    <location>
        <begin position="22"/>
        <end position="398"/>
    </location>
</feature>
<sequence length="398" mass="43370">MKRPTIVFLALAACAPGPASAPASASAEQRELERLVADVCDKQVVLLGESEHGDGRTWAIKTALVRALVDSCGFEALFIESDIYEMLALEHKYAAGTATARDVANAIGAVWSEARETQPWIGFMHAAAAAGRLKLRGLDDQLHSTAYYAQRELPAVLAAWLPPGRKDACEAQIARHHLWTYDEDHPHSPETQAALVKCLADIQAAIAGAAPSPKAAEDLVMASNLARWVARDFVVDRRDGFNERDRSMFANFVWHRRRQGDAGKTIVWCATVHAAKDLEAIAAYRGFSPLGQYVHAQYGERAAAIGFSAWSGATQPRGRAGRELSVAPPASLEGRALGPEQALRYLDAAELRALGSVEARPINHEFQRAAWHEVLDGLVVVRREEPARHDVIGERGVR</sequence>
<dbReference type="PANTHER" id="PTHR31299:SF0">
    <property type="entry name" value="ESTERASE, PUTATIVE (AFU_ORTHOLOGUE AFUA_1G05850)-RELATED"/>
    <property type="match status" value="1"/>
</dbReference>
<dbReference type="CDD" id="cd14728">
    <property type="entry name" value="Ere-like"/>
    <property type="match status" value="1"/>
</dbReference>